<evidence type="ECO:0000313" key="3">
    <source>
        <dbReference type="Proteomes" id="UP000789831"/>
    </source>
</evidence>
<organism evidence="2 3">
    <name type="scientific">Ambispora gerdemannii</name>
    <dbReference type="NCBI Taxonomy" id="144530"/>
    <lineage>
        <taxon>Eukaryota</taxon>
        <taxon>Fungi</taxon>
        <taxon>Fungi incertae sedis</taxon>
        <taxon>Mucoromycota</taxon>
        <taxon>Glomeromycotina</taxon>
        <taxon>Glomeromycetes</taxon>
        <taxon>Archaeosporales</taxon>
        <taxon>Ambisporaceae</taxon>
        <taxon>Ambispora</taxon>
    </lineage>
</organism>
<protein>
    <submittedName>
        <fullName evidence="2">954_t:CDS:1</fullName>
    </submittedName>
</protein>
<dbReference type="OrthoDB" id="2447933at2759"/>
<proteinExistence type="predicted"/>
<dbReference type="AlphaFoldDB" id="A0A9N9DUQ0"/>
<accession>A0A9N9DUQ0</accession>
<feature type="coiled-coil region" evidence="1">
    <location>
        <begin position="68"/>
        <end position="99"/>
    </location>
</feature>
<keyword evidence="1" id="KW-0175">Coiled coil</keyword>
<gene>
    <name evidence="2" type="ORF">AGERDE_LOCUS11280</name>
</gene>
<reference evidence="2" key="1">
    <citation type="submission" date="2021-06" db="EMBL/GenBank/DDBJ databases">
        <authorList>
            <person name="Kallberg Y."/>
            <person name="Tangrot J."/>
            <person name="Rosling A."/>
        </authorList>
    </citation>
    <scope>NUCLEOTIDE SEQUENCE</scope>
    <source>
        <strain evidence="2">MT106</strain>
    </source>
</reference>
<comment type="caution">
    <text evidence="2">The sequence shown here is derived from an EMBL/GenBank/DDBJ whole genome shotgun (WGS) entry which is preliminary data.</text>
</comment>
<evidence type="ECO:0000256" key="1">
    <source>
        <dbReference type="SAM" id="Coils"/>
    </source>
</evidence>
<evidence type="ECO:0000313" key="2">
    <source>
        <dbReference type="EMBL" id="CAG8648047.1"/>
    </source>
</evidence>
<sequence length="390" mass="44483">MAYNSVENLKGGKQAAEKVYQQQIEQLRQEFQVNQEEWQQVQQSDYNLYSDQSAQIKAQELANLKTVILAKEEAAKEAVKKEEEMKKQAETLAQAAEIEKILKENLSQVQELAKAEKILQGESKAQTTKTLLAKLEKLPALTSEEQNFLSQLYLTVEQFAALASQAQYLTQEEQKEIRENFPEFSQPLKLGLINSGLNNLGLNTAEKKQNFVELNHTLYQEKAQFGLTIKEKENILRLLITITAEQKNDLLKFAVEKVNLTEEQKQELAVIHSDGLKTFSLNEKQENLMKTLAPLIKEDKYSEESLKLLKTLSLKSSALTFFINEKILPNPNLDFGEVKDTYLPLKTKFLSGEQKVLIKQKEQTAKQANREELIANKQSILNSLLDFAET</sequence>
<dbReference type="Proteomes" id="UP000789831">
    <property type="component" value="Unassembled WGS sequence"/>
</dbReference>
<keyword evidence="3" id="KW-1185">Reference proteome</keyword>
<name>A0A9N9DUQ0_9GLOM</name>
<dbReference type="EMBL" id="CAJVPL010004487">
    <property type="protein sequence ID" value="CAG8648047.1"/>
    <property type="molecule type" value="Genomic_DNA"/>
</dbReference>